<name>A0A2T6ZXC5_TUBBO</name>
<reference evidence="2 3" key="1">
    <citation type="submission" date="2017-04" db="EMBL/GenBank/DDBJ databases">
        <title>Draft genome sequence of Tuber borchii Vittad., a whitish edible truffle.</title>
        <authorList>
            <consortium name="DOE Joint Genome Institute"/>
            <person name="Murat C."/>
            <person name="Kuo A."/>
            <person name="Barry K.W."/>
            <person name="Clum A."/>
            <person name="Dockter R.B."/>
            <person name="Fauchery L."/>
            <person name="Iotti M."/>
            <person name="Kohler A."/>
            <person name="Labutti K."/>
            <person name="Lindquist E.A."/>
            <person name="Lipzen A."/>
            <person name="Ohm R.A."/>
            <person name="Wang M."/>
            <person name="Grigoriev I.V."/>
            <person name="Zambonelli A."/>
            <person name="Martin F.M."/>
        </authorList>
    </citation>
    <scope>NUCLEOTIDE SEQUENCE [LARGE SCALE GENOMIC DNA]</scope>
    <source>
        <strain evidence="2 3">Tbo3840</strain>
    </source>
</reference>
<proteinExistence type="predicted"/>
<comment type="caution">
    <text evidence="2">The sequence shown here is derived from an EMBL/GenBank/DDBJ whole genome shotgun (WGS) entry which is preliminary data.</text>
</comment>
<evidence type="ECO:0000313" key="2">
    <source>
        <dbReference type="EMBL" id="PUU80152.1"/>
    </source>
</evidence>
<evidence type="ECO:0000256" key="1">
    <source>
        <dbReference type="SAM" id="MobiDB-lite"/>
    </source>
</evidence>
<evidence type="ECO:0000313" key="3">
    <source>
        <dbReference type="Proteomes" id="UP000244722"/>
    </source>
</evidence>
<dbReference type="AlphaFoldDB" id="A0A2T6ZXC5"/>
<feature type="compositionally biased region" description="Polar residues" evidence="1">
    <location>
        <begin position="106"/>
        <end position="120"/>
    </location>
</feature>
<accession>A0A2T6ZXC5</accession>
<organism evidence="2 3">
    <name type="scientific">Tuber borchii</name>
    <name type="common">White truffle</name>
    <dbReference type="NCBI Taxonomy" id="42251"/>
    <lineage>
        <taxon>Eukaryota</taxon>
        <taxon>Fungi</taxon>
        <taxon>Dikarya</taxon>
        <taxon>Ascomycota</taxon>
        <taxon>Pezizomycotina</taxon>
        <taxon>Pezizomycetes</taxon>
        <taxon>Pezizales</taxon>
        <taxon>Tuberaceae</taxon>
        <taxon>Tuber</taxon>
    </lineage>
</organism>
<feature type="region of interest" description="Disordered" evidence="1">
    <location>
        <begin position="1"/>
        <end position="177"/>
    </location>
</feature>
<dbReference type="EMBL" id="NESQ01000072">
    <property type="protein sequence ID" value="PUU80152.1"/>
    <property type="molecule type" value="Genomic_DNA"/>
</dbReference>
<dbReference type="Proteomes" id="UP000244722">
    <property type="component" value="Unassembled WGS sequence"/>
</dbReference>
<feature type="compositionally biased region" description="Basic residues" evidence="1">
    <location>
        <begin position="44"/>
        <end position="56"/>
    </location>
</feature>
<protein>
    <submittedName>
        <fullName evidence="2">Uncharacterized protein</fullName>
    </submittedName>
</protein>
<keyword evidence="3" id="KW-1185">Reference proteome</keyword>
<gene>
    <name evidence="2" type="ORF">B9Z19DRAFT_761198</name>
</gene>
<sequence length="250" mass="27870">MESVSKKRGSSDAVLIPVPGAKGRSSASLLRGGFGPVNTLNKPQHSRSPVRTKRKLTQSEALADQPFRPKRQKEEDSIVLKNLSGSSASTVKDSDAKKSKYFPQTARDTTFEPPQSSSRAGSEETVDSFTALVNSVPEIPSTRKMLDPSSWVSKSNDPQHTRWKTTPPKRTQVPPKKPVFFPLTRFQRGSTVVENTCSHENCRGLVIEKSNTKDSKEYKVMHGPEEVKDLTFQVDKIRKIYVTQRSVRSI</sequence>